<gene>
    <name evidence="1" type="ORF">R3P38DRAFT_3170724</name>
</gene>
<sequence length="125" mass="14115">MAQDACLRIPRVLRRRPGRYRRDDISDQTKFLRCRLHVSSSLALSPSGSISSYSSSSRHGNVSIHLNPWAWCPSMSHYFIGVPSDGPHHPRPSVPLNLFVDAPPLMHFRQHSLALALNFPTGRYV</sequence>
<name>A0AAW0DXN4_9AGAR</name>
<evidence type="ECO:0000313" key="2">
    <source>
        <dbReference type="Proteomes" id="UP001362999"/>
    </source>
</evidence>
<dbReference type="Proteomes" id="UP001362999">
    <property type="component" value="Unassembled WGS sequence"/>
</dbReference>
<reference evidence="1 2" key="1">
    <citation type="journal article" date="2024" name="J Genomics">
        <title>Draft genome sequencing and assembly of Favolaschia claudopus CIRM-BRFM 2984 isolated from oak limbs.</title>
        <authorList>
            <person name="Navarro D."/>
            <person name="Drula E."/>
            <person name="Chaduli D."/>
            <person name="Cazenave R."/>
            <person name="Ahrendt S."/>
            <person name="Wang J."/>
            <person name="Lipzen A."/>
            <person name="Daum C."/>
            <person name="Barry K."/>
            <person name="Grigoriev I.V."/>
            <person name="Favel A."/>
            <person name="Rosso M.N."/>
            <person name="Martin F."/>
        </authorList>
    </citation>
    <scope>NUCLEOTIDE SEQUENCE [LARGE SCALE GENOMIC DNA]</scope>
    <source>
        <strain evidence="1 2">CIRM-BRFM 2984</strain>
    </source>
</reference>
<organism evidence="1 2">
    <name type="scientific">Favolaschia claudopus</name>
    <dbReference type="NCBI Taxonomy" id="2862362"/>
    <lineage>
        <taxon>Eukaryota</taxon>
        <taxon>Fungi</taxon>
        <taxon>Dikarya</taxon>
        <taxon>Basidiomycota</taxon>
        <taxon>Agaricomycotina</taxon>
        <taxon>Agaricomycetes</taxon>
        <taxon>Agaricomycetidae</taxon>
        <taxon>Agaricales</taxon>
        <taxon>Marasmiineae</taxon>
        <taxon>Mycenaceae</taxon>
        <taxon>Favolaschia</taxon>
    </lineage>
</organism>
<dbReference type="EMBL" id="JAWWNJ010000005">
    <property type="protein sequence ID" value="KAK7056065.1"/>
    <property type="molecule type" value="Genomic_DNA"/>
</dbReference>
<protein>
    <submittedName>
        <fullName evidence="1">Uncharacterized protein</fullName>
    </submittedName>
</protein>
<keyword evidence="2" id="KW-1185">Reference proteome</keyword>
<evidence type="ECO:0000313" key="1">
    <source>
        <dbReference type="EMBL" id="KAK7056065.1"/>
    </source>
</evidence>
<dbReference type="AlphaFoldDB" id="A0AAW0DXN4"/>
<proteinExistence type="predicted"/>
<accession>A0AAW0DXN4</accession>
<comment type="caution">
    <text evidence="1">The sequence shown here is derived from an EMBL/GenBank/DDBJ whole genome shotgun (WGS) entry which is preliminary data.</text>
</comment>